<dbReference type="PROSITE" id="PS50082">
    <property type="entry name" value="WD_REPEATS_2"/>
    <property type="match status" value="1"/>
</dbReference>
<dbReference type="Pfam" id="PF00400">
    <property type="entry name" value="WD40"/>
    <property type="match status" value="1"/>
</dbReference>
<comment type="caution">
    <text evidence="4">The sequence shown here is derived from an EMBL/GenBank/DDBJ whole genome shotgun (WGS) entry which is preliminary data.</text>
</comment>
<dbReference type="SMART" id="SM00320">
    <property type="entry name" value="WD40"/>
    <property type="match status" value="2"/>
</dbReference>
<protein>
    <recommendedName>
        <fullName evidence="3">BEACH domain-containing protein</fullName>
    </recommendedName>
</protein>
<evidence type="ECO:0000256" key="1">
    <source>
        <dbReference type="PROSITE-ProRule" id="PRU00221"/>
    </source>
</evidence>
<feature type="compositionally biased region" description="Low complexity" evidence="2">
    <location>
        <begin position="764"/>
        <end position="810"/>
    </location>
</feature>
<feature type="region of interest" description="Disordered" evidence="2">
    <location>
        <begin position="979"/>
        <end position="1000"/>
    </location>
</feature>
<dbReference type="GO" id="GO:0016020">
    <property type="term" value="C:membrane"/>
    <property type="evidence" value="ECO:0007669"/>
    <property type="project" value="TreeGrafter"/>
</dbReference>
<dbReference type="Pfam" id="PF02138">
    <property type="entry name" value="Beach"/>
    <property type="match status" value="1"/>
</dbReference>
<name>A0A5A8EDI5_CAFRO</name>
<evidence type="ECO:0000313" key="4">
    <source>
        <dbReference type="EMBL" id="KAA0174767.1"/>
    </source>
</evidence>
<dbReference type="SUPFAM" id="SSF50978">
    <property type="entry name" value="WD40 repeat-like"/>
    <property type="match status" value="1"/>
</dbReference>
<dbReference type="GO" id="GO:0019901">
    <property type="term" value="F:protein kinase binding"/>
    <property type="evidence" value="ECO:0007669"/>
    <property type="project" value="TreeGrafter"/>
</dbReference>
<feature type="repeat" description="WD" evidence="1">
    <location>
        <begin position="1323"/>
        <end position="1364"/>
    </location>
</feature>
<feature type="region of interest" description="Disordered" evidence="2">
    <location>
        <begin position="164"/>
        <end position="220"/>
    </location>
</feature>
<dbReference type="CDD" id="cd06071">
    <property type="entry name" value="Beach"/>
    <property type="match status" value="1"/>
</dbReference>
<dbReference type="PANTHER" id="PTHR13743:SF112">
    <property type="entry name" value="BEACH DOMAIN-CONTAINING PROTEIN"/>
    <property type="match status" value="1"/>
</dbReference>
<dbReference type="InterPro" id="IPR036322">
    <property type="entry name" value="WD40_repeat_dom_sf"/>
</dbReference>
<accession>A0A5A8EDI5</accession>
<dbReference type="InterPro" id="IPR015943">
    <property type="entry name" value="WD40/YVTN_repeat-like_dom_sf"/>
</dbReference>
<dbReference type="InterPro" id="IPR000409">
    <property type="entry name" value="BEACH_dom"/>
</dbReference>
<dbReference type="SMART" id="SM01026">
    <property type="entry name" value="Beach"/>
    <property type="match status" value="1"/>
</dbReference>
<evidence type="ECO:0000313" key="5">
    <source>
        <dbReference type="Proteomes" id="UP000322899"/>
    </source>
</evidence>
<dbReference type="InterPro" id="IPR036372">
    <property type="entry name" value="BEACH_dom_sf"/>
</dbReference>
<dbReference type="EMBL" id="VLTO01000019">
    <property type="protein sequence ID" value="KAA0174767.1"/>
    <property type="molecule type" value="Genomic_DNA"/>
</dbReference>
<feature type="region of interest" description="Disordered" evidence="2">
    <location>
        <begin position="755"/>
        <end position="867"/>
    </location>
</feature>
<dbReference type="InterPro" id="IPR050865">
    <property type="entry name" value="BEACH_Domain"/>
</dbReference>
<evidence type="ECO:0000256" key="2">
    <source>
        <dbReference type="SAM" id="MobiDB-lite"/>
    </source>
</evidence>
<dbReference type="Proteomes" id="UP000322899">
    <property type="component" value="Unassembled WGS sequence"/>
</dbReference>
<feature type="region of interest" description="Disordered" evidence="2">
    <location>
        <begin position="114"/>
        <end position="141"/>
    </location>
</feature>
<dbReference type="OrthoDB" id="26681at2759"/>
<feature type="compositionally biased region" description="Acidic residues" evidence="2">
    <location>
        <begin position="182"/>
        <end position="200"/>
    </location>
</feature>
<dbReference type="GO" id="GO:0005829">
    <property type="term" value="C:cytosol"/>
    <property type="evidence" value="ECO:0007669"/>
    <property type="project" value="TreeGrafter"/>
</dbReference>
<dbReference type="InterPro" id="IPR001680">
    <property type="entry name" value="WD40_rpt"/>
</dbReference>
<dbReference type="GO" id="GO:0008104">
    <property type="term" value="P:intracellular protein localization"/>
    <property type="evidence" value="ECO:0007669"/>
    <property type="project" value="TreeGrafter"/>
</dbReference>
<feature type="domain" description="BEACH" evidence="3">
    <location>
        <begin position="292"/>
        <end position="600"/>
    </location>
</feature>
<keyword evidence="1" id="KW-0853">WD repeat</keyword>
<sequence length="1650" mass="172279">MGGSRGGKAGDARLLWHGPARLVSKLSTFDGDLFVTTKRIRWRPDPVQLRELVALRQQGDRTADRKAYKQGILPLPRVLDIPLATVAAAEIRRYLFELRAVEIFVSKTLATMGAAQVRPDSGRRRRVGTATAGRGGRSAASGAGAAAAGTAAVAAAGPGGGGGASFGPGRSGPASSAGGGYDDGDDDDDDDPYMTDDTEAAETREGAGSAAVAGLHDQRSPRLTPASAMRAPEALPAPWQVQSTSSGFPLLPDPLQGWMDSSSAFFVLGGAEDRRSLLAVLAEHSRAEVVASERALVAPLRALTSQWLARKLSNFEYLMWLNRVAGRTTQDLAQYPVMPWVIADFDSDRLDLENPDTFRDLTWPIGAQTPAAQAELRTKHKEQERAFEMQMRMGILDETLRIITGTPHHYGTFYLNPGFVLWFLFRQEPFLRLHVELNDGKFDHADRMFHDIKAAYLSSTKASEVKELPPELYCNPEVLRHNSGVDLGTRHNGVAVDDVTLPPWASGSADTFVRGMRAALESEYVSQRLHHWINLIYGVQQRGPAAQERCNLYHELMYDGSVDLAQLRVKNKPLAQQVEAFARNFGQLPPQLFAAGHPKRASILKMPVCIPLISLHPPAFSTAASRAVASLPPSRRARVLAGVVAWSQHLHGSPSRSRASAGLGAESGALIRHGGPAAAAAAASPRPEQLDEDEDVTEPAGSPTAASRHWVPLLLQPWLPTSSKPDSEPARYAMSVLSRRWQGAVNATRAVQVHVQTDRRAADRASAQPARAAAGGEATPPGQPASPSAAARSRAATGRRSASATSAPGAAAGGSDAGTPSTPPRRIAGGDLAPAARASFASEGPSSRGLAAPSASAELPRPTAGHMASPRRAYVPLQLHESPVVVAVSIAGDSPRIVTVDARRHIGVHRWCLRATATPHYESTCDPERLELDTRLAQAGAFVQQLAPLFTPAPWATGRLAPPGPANRGEAVGQALAPAVPRSAGGKRGKSPGQDLRQDSALPLATGGVHGERWLSSELVAFSSDGGHMVLAGQWDSAARVICLLGGCPVTCTVQGHADTVTAVAVAPVPSPCAEVGAVASLNRQVSGRPLAVHLPLSVKGEAGVVVAGPSSQGAVTAGGVMDASAIARSMLSLCEQADRAGGAALVAETASDRAGSLSELAAKVVAASACAAGPADPALLAAASRVLRAAGSSASGGALARSDRGIAARASIGEGVLESTAASVGSVVTKAVSGGAADGSDSGGAFGSGKMSDAVSHSAMAAARAYGLLDSVRSPVSGSRTEGLAGGSAAVLDYLVTASADASVRVWLMHGGLVSRQPMYILHGHDAPVTSVAADSSLDVLLSGSDDGTVIVRQLSSGRYVRTIEPLAAELAAIAEWRRCRHNLRMSRLAEAQRREELARRDEVAAGDSVVVDVSEPMAAGEAEDAATYESMRERAIAQHSRAGPSPVEWVGVSSAGIVVLRIGDKLLRSFSLDGRQLCRSPLMLGTTPHALLFSEDGRYLLVAGGSPYIIIVLDAESLEPVQYIGSDRNRLGVAVTDVQLDPAIASSGGHLSGASSAAAAAAAGSVDGSSAAGSHARSRHRGADYRRAIPKLPEDVDPFHVPVTSLAFSRGERHLLVGLASGQLMILKSTQELGQQAVHLAREKLFVN</sequence>
<dbReference type="PANTHER" id="PTHR13743">
    <property type="entry name" value="BEIGE/BEACH-RELATED"/>
    <property type="match status" value="1"/>
</dbReference>
<proteinExistence type="predicted"/>
<dbReference type="Gene3D" id="1.10.1540.10">
    <property type="entry name" value="BEACH domain"/>
    <property type="match status" value="1"/>
</dbReference>
<evidence type="ECO:0000259" key="3">
    <source>
        <dbReference type="PROSITE" id="PS50197"/>
    </source>
</evidence>
<gene>
    <name evidence="4" type="ORF">FNF27_03664</name>
</gene>
<organism evidence="4 5">
    <name type="scientific">Cafeteria roenbergensis</name>
    <name type="common">Marine flagellate</name>
    <dbReference type="NCBI Taxonomy" id="33653"/>
    <lineage>
        <taxon>Eukaryota</taxon>
        <taxon>Sar</taxon>
        <taxon>Stramenopiles</taxon>
        <taxon>Bigyra</taxon>
        <taxon>Opalozoa</taxon>
        <taxon>Bicosoecida</taxon>
        <taxon>Cafeteriaceae</taxon>
        <taxon>Cafeteria</taxon>
    </lineage>
</organism>
<dbReference type="SUPFAM" id="SSF81837">
    <property type="entry name" value="BEACH domain"/>
    <property type="match status" value="1"/>
</dbReference>
<feature type="compositionally biased region" description="Low complexity" evidence="2">
    <location>
        <begin position="128"/>
        <end position="141"/>
    </location>
</feature>
<dbReference type="PROSITE" id="PS50197">
    <property type="entry name" value="BEACH"/>
    <property type="match status" value="1"/>
</dbReference>
<feature type="region of interest" description="Disordered" evidence="2">
    <location>
        <begin position="674"/>
        <end position="708"/>
    </location>
</feature>
<dbReference type="Gene3D" id="2.130.10.10">
    <property type="entry name" value="YVTN repeat-like/Quinoprotein amine dehydrogenase"/>
    <property type="match status" value="1"/>
</dbReference>
<reference evidence="4 5" key="1">
    <citation type="submission" date="2019-07" db="EMBL/GenBank/DDBJ databases">
        <title>Genomes of Cafeteria roenbergensis.</title>
        <authorList>
            <person name="Fischer M.G."/>
            <person name="Hackl T."/>
            <person name="Roman M."/>
        </authorList>
    </citation>
    <scope>NUCLEOTIDE SEQUENCE [LARGE SCALE GENOMIC DNA]</scope>
    <source>
        <strain evidence="4 5">E4-10P</strain>
    </source>
</reference>